<evidence type="ECO:0000256" key="1">
    <source>
        <dbReference type="SAM" id="SignalP"/>
    </source>
</evidence>
<gene>
    <name evidence="2" type="ORF">MSPICULIGERA_LOCUS2149</name>
</gene>
<keyword evidence="1" id="KW-0732">Signal</keyword>
<feature type="non-terminal residue" evidence="2">
    <location>
        <position position="97"/>
    </location>
</feature>
<dbReference type="EMBL" id="CATQJA010000650">
    <property type="protein sequence ID" value="CAJ0562529.1"/>
    <property type="molecule type" value="Genomic_DNA"/>
</dbReference>
<feature type="chain" id="PRO_5041405932" evidence="1">
    <location>
        <begin position="24"/>
        <end position="97"/>
    </location>
</feature>
<organism evidence="2 3">
    <name type="scientific">Mesorhabditis spiculigera</name>
    <dbReference type="NCBI Taxonomy" id="96644"/>
    <lineage>
        <taxon>Eukaryota</taxon>
        <taxon>Metazoa</taxon>
        <taxon>Ecdysozoa</taxon>
        <taxon>Nematoda</taxon>
        <taxon>Chromadorea</taxon>
        <taxon>Rhabditida</taxon>
        <taxon>Rhabditina</taxon>
        <taxon>Rhabditomorpha</taxon>
        <taxon>Rhabditoidea</taxon>
        <taxon>Rhabditidae</taxon>
        <taxon>Mesorhabditinae</taxon>
        <taxon>Mesorhabditis</taxon>
    </lineage>
</organism>
<dbReference type="Gene3D" id="1.20.58.390">
    <property type="entry name" value="Neurotransmitter-gated ion-channel transmembrane domain"/>
    <property type="match status" value="1"/>
</dbReference>
<comment type="caution">
    <text evidence="2">The sequence shown here is derived from an EMBL/GenBank/DDBJ whole genome shotgun (WGS) entry which is preliminary data.</text>
</comment>
<protein>
    <submittedName>
        <fullName evidence="2">Uncharacterized protein</fullName>
    </submittedName>
</protein>
<keyword evidence="3" id="KW-1185">Reference proteome</keyword>
<proteinExistence type="predicted"/>
<dbReference type="InterPro" id="IPR038050">
    <property type="entry name" value="Neuro_actylchol_rec"/>
</dbReference>
<name>A0AA36FQH1_9BILA</name>
<reference evidence="2" key="1">
    <citation type="submission" date="2023-06" db="EMBL/GenBank/DDBJ databases">
        <authorList>
            <person name="Delattre M."/>
        </authorList>
    </citation>
    <scope>NUCLEOTIDE SEQUENCE</scope>
    <source>
        <strain evidence="2">AF72</strain>
    </source>
</reference>
<feature type="signal peptide" evidence="1">
    <location>
        <begin position="1"/>
        <end position="23"/>
    </location>
</feature>
<accession>A0AA36FQH1</accession>
<sequence>MAFSVLSLVESLIILAFIKRSRAMEKNASKAITELERETFLAEKRKSLRHAHLLDQICRVLSPAFFIVFFNYYVLFVAQGDDNDCVRRVPFKGFLSN</sequence>
<dbReference type="AlphaFoldDB" id="A0AA36FQH1"/>
<evidence type="ECO:0000313" key="3">
    <source>
        <dbReference type="Proteomes" id="UP001177023"/>
    </source>
</evidence>
<dbReference type="Proteomes" id="UP001177023">
    <property type="component" value="Unassembled WGS sequence"/>
</dbReference>
<evidence type="ECO:0000313" key="2">
    <source>
        <dbReference type="EMBL" id="CAJ0562529.1"/>
    </source>
</evidence>